<dbReference type="EMBL" id="JAHLPM010000009">
    <property type="protein sequence ID" value="MBU5438674.1"/>
    <property type="molecule type" value="Genomic_DNA"/>
</dbReference>
<feature type="transmembrane region" description="Helical" evidence="1">
    <location>
        <begin position="50"/>
        <end position="67"/>
    </location>
</feature>
<dbReference type="RefSeq" id="WP_216519952.1">
    <property type="nucleotide sequence ID" value="NZ_JAHLPM010000009.1"/>
</dbReference>
<gene>
    <name evidence="2" type="ORF">KQI42_11670</name>
</gene>
<keyword evidence="1" id="KW-0472">Membrane</keyword>
<sequence length="146" mass="16657">MILEFMSSIFLWGQFFITNNATLLLFLINNFIIINTGLTLYNLKIERNRILIASLIICIITGSIAFSLKDFSILGKLHLMLIIIICSIVFKMNLFISSLIIVSSFTLYSALFGLIGSLILWTLKTSLLEAVRNPLVIFLYTYVFFK</sequence>
<keyword evidence="3" id="KW-1185">Reference proteome</keyword>
<dbReference type="Proteomes" id="UP000749471">
    <property type="component" value="Unassembled WGS sequence"/>
</dbReference>
<evidence type="ECO:0000313" key="2">
    <source>
        <dbReference type="EMBL" id="MBU5438674.1"/>
    </source>
</evidence>
<feature type="transmembrane region" description="Helical" evidence="1">
    <location>
        <begin position="20"/>
        <end position="43"/>
    </location>
</feature>
<proteinExistence type="predicted"/>
<evidence type="ECO:0000313" key="3">
    <source>
        <dbReference type="Proteomes" id="UP000749471"/>
    </source>
</evidence>
<feature type="transmembrane region" description="Helical" evidence="1">
    <location>
        <begin position="99"/>
        <end position="121"/>
    </location>
</feature>
<comment type="caution">
    <text evidence="2">The sequence shown here is derived from an EMBL/GenBank/DDBJ whole genome shotgun (WGS) entry which is preliminary data.</text>
</comment>
<accession>A0ABS6E6Y2</accession>
<keyword evidence="1" id="KW-1133">Transmembrane helix</keyword>
<organism evidence="2 3">
    <name type="scientific">Tissierella simiarum</name>
    <dbReference type="NCBI Taxonomy" id="2841534"/>
    <lineage>
        <taxon>Bacteria</taxon>
        <taxon>Bacillati</taxon>
        <taxon>Bacillota</taxon>
        <taxon>Tissierellia</taxon>
        <taxon>Tissierellales</taxon>
        <taxon>Tissierellaceae</taxon>
        <taxon>Tissierella</taxon>
    </lineage>
</organism>
<name>A0ABS6E6Y2_9FIRM</name>
<feature type="transmembrane region" description="Helical" evidence="1">
    <location>
        <begin position="73"/>
        <end position="92"/>
    </location>
</feature>
<keyword evidence="1" id="KW-0812">Transmembrane</keyword>
<protein>
    <submittedName>
        <fullName evidence="2">Uncharacterized protein</fullName>
    </submittedName>
</protein>
<reference evidence="2 3" key="1">
    <citation type="submission" date="2021-06" db="EMBL/GenBank/DDBJ databases">
        <authorList>
            <person name="Sun Q."/>
            <person name="Li D."/>
        </authorList>
    </citation>
    <scope>NUCLEOTIDE SEQUENCE [LARGE SCALE GENOMIC DNA]</scope>
    <source>
        <strain evidence="2 3">MSJ-40</strain>
    </source>
</reference>
<evidence type="ECO:0000256" key="1">
    <source>
        <dbReference type="SAM" id="Phobius"/>
    </source>
</evidence>